<dbReference type="GO" id="GO:0008270">
    <property type="term" value="F:zinc ion binding"/>
    <property type="evidence" value="ECO:0007669"/>
    <property type="project" value="InterPro"/>
</dbReference>
<dbReference type="GO" id="GO:0005829">
    <property type="term" value="C:cytosol"/>
    <property type="evidence" value="ECO:0007669"/>
    <property type="project" value="TreeGrafter"/>
</dbReference>
<gene>
    <name evidence="8" type="ORF">FPZ12_033150</name>
</gene>
<dbReference type="InterPro" id="IPR023921">
    <property type="entry name" value="ADH_Zn_actinomycetes"/>
</dbReference>
<dbReference type="CDD" id="cd08279">
    <property type="entry name" value="Zn_ADH_class_III"/>
    <property type="match status" value="1"/>
</dbReference>
<dbReference type="PANTHER" id="PTHR43880:SF12">
    <property type="entry name" value="ALCOHOL DEHYDROGENASE CLASS-3"/>
    <property type="match status" value="1"/>
</dbReference>
<evidence type="ECO:0000256" key="3">
    <source>
        <dbReference type="ARBA" id="ARBA00022833"/>
    </source>
</evidence>
<name>A0A5N0USV7_9PSEU</name>
<dbReference type="InterPro" id="IPR036291">
    <property type="entry name" value="NAD(P)-bd_dom_sf"/>
</dbReference>
<proteinExistence type="inferred from homology"/>
<evidence type="ECO:0000313" key="9">
    <source>
        <dbReference type="Proteomes" id="UP000319769"/>
    </source>
</evidence>
<evidence type="ECO:0000256" key="5">
    <source>
        <dbReference type="ARBA" id="ARBA00023027"/>
    </source>
</evidence>
<evidence type="ECO:0000313" key="8">
    <source>
        <dbReference type="EMBL" id="KAA9153972.1"/>
    </source>
</evidence>
<keyword evidence="4 8" id="KW-0560">Oxidoreductase</keyword>
<dbReference type="SMART" id="SM00829">
    <property type="entry name" value="PKS_ER"/>
    <property type="match status" value="1"/>
</dbReference>
<feature type="domain" description="Enoyl reductase (ER)" evidence="7">
    <location>
        <begin position="13"/>
        <end position="284"/>
    </location>
</feature>
<dbReference type="NCBIfam" id="TIGR03989">
    <property type="entry name" value="Rxyl_3153"/>
    <property type="match status" value="1"/>
</dbReference>
<comment type="cofactor">
    <cofactor evidence="6">
        <name>Zn(2+)</name>
        <dbReference type="ChEBI" id="CHEBI:29105"/>
    </cofactor>
</comment>
<dbReference type="GO" id="GO:0051903">
    <property type="term" value="F:S-(hydroxymethyl)glutathione dehydrogenase [NAD(P)+] activity"/>
    <property type="evidence" value="ECO:0007669"/>
    <property type="project" value="TreeGrafter"/>
</dbReference>
<keyword evidence="2 6" id="KW-0479">Metal-binding</keyword>
<comment type="similarity">
    <text evidence="1 6">Belongs to the zinc-containing alcohol dehydrogenase family.</text>
</comment>
<sequence>MKSRAAVLLEAPGKWDIVEVDVDEPQEHEVLVRYVSAGLCHSDDHLTKGDVPSAHYPYCGGHEGAGIVEAVGPGVRDLEVGDHVVAAFIPGCGRCKWCSAGMQNLCDNGAFMMMGTQLDGTFRLHHNGADVAQCSLVSTFSEYSVLPEWGAVKIDKDIPLDKAALVGCGVATGWGSAVNAAAVKPGHVVIVMGVGGIGINAVQGAKHAGATRIIAVDPVEFKRKSALEFGATDAVENMVQATDLAQSLTYGQGADSAIVTVGVVKPDHVGDAFAAVRKAGTVVVTGVANVDEATIPVSLFELAMFQKRIQGALYGMLSPSSATPFLLDLYRAGALKLDELVSRRYSLEEINQGYEDMHAGTNIRGVIDF</sequence>
<evidence type="ECO:0000256" key="1">
    <source>
        <dbReference type="ARBA" id="ARBA00008072"/>
    </source>
</evidence>
<evidence type="ECO:0000259" key="7">
    <source>
        <dbReference type="SMART" id="SM00829"/>
    </source>
</evidence>
<dbReference type="PROSITE" id="PS00059">
    <property type="entry name" value="ADH_ZINC"/>
    <property type="match status" value="1"/>
</dbReference>
<dbReference type="Proteomes" id="UP000319769">
    <property type="component" value="Unassembled WGS sequence"/>
</dbReference>
<dbReference type="Pfam" id="PF08240">
    <property type="entry name" value="ADH_N"/>
    <property type="match status" value="1"/>
</dbReference>
<organism evidence="8 9">
    <name type="scientific">Amycolatopsis acidicola</name>
    <dbReference type="NCBI Taxonomy" id="2596893"/>
    <lineage>
        <taxon>Bacteria</taxon>
        <taxon>Bacillati</taxon>
        <taxon>Actinomycetota</taxon>
        <taxon>Actinomycetes</taxon>
        <taxon>Pseudonocardiales</taxon>
        <taxon>Pseudonocardiaceae</taxon>
        <taxon>Amycolatopsis</taxon>
    </lineage>
</organism>
<evidence type="ECO:0000256" key="6">
    <source>
        <dbReference type="RuleBase" id="RU361277"/>
    </source>
</evidence>
<dbReference type="Gene3D" id="3.40.50.720">
    <property type="entry name" value="NAD(P)-binding Rossmann-like Domain"/>
    <property type="match status" value="1"/>
</dbReference>
<keyword evidence="5" id="KW-0520">NAD</keyword>
<dbReference type="EMBL" id="VMNW02000070">
    <property type="protein sequence ID" value="KAA9153972.1"/>
    <property type="molecule type" value="Genomic_DNA"/>
</dbReference>
<dbReference type="RefSeq" id="WP_144749924.1">
    <property type="nucleotide sequence ID" value="NZ_VMNW02000070.1"/>
</dbReference>
<accession>A0A5N0USV7</accession>
<dbReference type="EC" id="1.1.99.36" evidence="8"/>
<dbReference type="AlphaFoldDB" id="A0A5N0USV7"/>
<comment type="caution">
    <text evidence="8">The sequence shown here is derived from an EMBL/GenBank/DDBJ whole genome shotgun (WGS) entry which is preliminary data.</text>
</comment>
<dbReference type="InterPro" id="IPR013154">
    <property type="entry name" value="ADH-like_N"/>
</dbReference>
<dbReference type="SUPFAM" id="SSF50129">
    <property type="entry name" value="GroES-like"/>
    <property type="match status" value="2"/>
</dbReference>
<evidence type="ECO:0000256" key="4">
    <source>
        <dbReference type="ARBA" id="ARBA00023002"/>
    </source>
</evidence>
<dbReference type="InterPro" id="IPR020843">
    <property type="entry name" value="ER"/>
</dbReference>
<evidence type="ECO:0000256" key="2">
    <source>
        <dbReference type="ARBA" id="ARBA00022723"/>
    </source>
</evidence>
<dbReference type="OrthoDB" id="3265141at2"/>
<keyword evidence="9" id="KW-1185">Reference proteome</keyword>
<dbReference type="InterPro" id="IPR013149">
    <property type="entry name" value="ADH-like_C"/>
</dbReference>
<dbReference type="InterPro" id="IPR011032">
    <property type="entry name" value="GroES-like_sf"/>
</dbReference>
<keyword evidence="3 6" id="KW-0862">Zinc</keyword>
<dbReference type="Pfam" id="PF00107">
    <property type="entry name" value="ADH_zinc_N"/>
    <property type="match status" value="1"/>
</dbReference>
<dbReference type="Gene3D" id="3.90.180.10">
    <property type="entry name" value="Medium-chain alcohol dehydrogenases, catalytic domain"/>
    <property type="match status" value="1"/>
</dbReference>
<reference evidence="8" key="1">
    <citation type="submission" date="2019-09" db="EMBL/GenBank/DDBJ databases">
        <authorList>
            <person name="Teo W.F.A."/>
            <person name="Duangmal K."/>
        </authorList>
    </citation>
    <scope>NUCLEOTIDE SEQUENCE [LARGE SCALE GENOMIC DNA]</scope>
    <source>
        <strain evidence="8">K81G1</strain>
    </source>
</reference>
<dbReference type="GO" id="GO:0046294">
    <property type="term" value="P:formaldehyde catabolic process"/>
    <property type="evidence" value="ECO:0007669"/>
    <property type="project" value="TreeGrafter"/>
</dbReference>
<protein>
    <submittedName>
        <fullName evidence="8">NDMA-dependent alcohol dehydrogenase</fullName>
        <ecNumber evidence="8">1.1.99.36</ecNumber>
    </submittedName>
</protein>
<dbReference type="PANTHER" id="PTHR43880">
    <property type="entry name" value="ALCOHOL DEHYDROGENASE"/>
    <property type="match status" value="1"/>
</dbReference>
<dbReference type="InterPro" id="IPR002328">
    <property type="entry name" value="ADH_Zn_CS"/>
</dbReference>
<dbReference type="SUPFAM" id="SSF51735">
    <property type="entry name" value="NAD(P)-binding Rossmann-fold domains"/>
    <property type="match status" value="1"/>
</dbReference>